<accession>A0ABV9TIB5</accession>
<organism evidence="3 4">
    <name type="scientific">Kocuria oceani</name>
    <dbReference type="NCBI Taxonomy" id="988827"/>
    <lineage>
        <taxon>Bacteria</taxon>
        <taxon>Bacillati</taxon>
        <taxon>Actinomycetota</taxon>
        <taxon>Actinomycetes</taxon>
        <taxon>Micrococcales</taxon>
        <taxon>Micrococcaceae</taxon>
        <taxon>Kocuria</taxon>
    </lineage>
</organism>
<proteinExistence type="predicted"/>
<feature type="transmembrane region" description="Helical" evidence="1">
    <location>
        <begin position="21"/>
        <end position="43"/>
    </location>
</feature>
<evidence type="ECO:0000256" key="1">
    <source>
        <dbReference type="SAM" id="Phobius"/>
    </source>
</evidence>
<sequence>MRRLIIHLQRSTAAHREASERGAVAVLTALTLVVLLGFVALAVDVGLLYAERAELQSGADAAALAIARDCGQGVNCTPELAAPIAQQMADANAGDGKAAASTPVFEGNTVRTTVTTRDKSGAGSLALNFAPLIGADDRATVSATASAAWGAPLSGIAIWPVAFAECEFDLSGQPQALTLGAKGGTLCSKYNASGDLNPPGGFGWIGDDKDGSCSQQVSVGSQIQSTGTSLPQDCNATLAKQLENRTILIPVYDDKVGQGKNGYYDISGWAAFHIEGYTFTGNVSWEPQKVTQFCNGSCDGIYGRFVRFTSFDEGFTIGPPSSFGVSVVDLRE</sequence>
<dbReference type="Pfam" id="PF13400">
    <property type="entry name" value="Tad"/>
    <property type="match status" value="1"/>
</dbReference>
<dbReference type="InterPro" id="IPR028087">
    <property type="entry name" value="Tad_N"/>
</dbReference>
<comment type="caution">
    <text evidence="3">The sequence shown here is derived from an EMBL/GenBank/DDBJ whole genome shotgun (WGS) entry which is preliminary data.</text>
</comment>
<dbReference type="RefSeq" id="WP_277550658.1">
    <property type="nucleotide sequence ID" value="NZ_JARAMH010000004.1"/>
</dbReference>
<evidence type="ECO:0000313" key="4">
    <source>
        <dbReference type="Proteomes" id="UP001595797"/>
    </source>
</evidence>
<reference evidence="4" key="1">
    <citation type="journal article" date="2019" name="Int. J. Syst. Evol. Microbiol.">
        <title>The Global Catalogue of Microorganisms (GCM) 10K type strain sequencing project: providing services to taxonomists for standard genome sequencing and annotation.</title>
        <authorList>
            <consortium name="The Broad Institute Genomics Platform"/>
            <consortium name="The Broad Institute Genome Sequencing Center for Infectious Disease"/>
            <person name="Wu L."/>
            <person name="Ma J."/>
        </authorList>
    </citation>
    <scope>NUCLEOTIDE SEQUENCE [LARGE SCALE GENOMIC DNA]</scope>
    <source>
        <strain evidence="4">CGMCC 4.6946</strain>
    </source>
</reference>
<evidence type="ECO:0000313" key="3">
    <source>
        <dbReference type="EMBL" id="MFC4903329.1"/>
    </source>
</evidence>
<keyword evidence="1" id="KW-0812">Transmembrane</keyword>
<dbReference type="Proteomes" id="UP001595797">
    <property type="component" value="Unassembled WGS sequence"/>
</dbReference>
<feature type="domain" description="Putative Flp pilus-assembly TadG-like N-terminal" evidence="2">
    <location>
        <begin position="22"/>
        <end position="65"/>
    </location>
</feature>
<keyword evidence="1" id="KW-1133">Transmembrane helix</keyword>
<dbReference type="EMBL" id="JBHSIW010000007">
    <property type="protein sequence ID" value="MFC4903329.1"/>
    <property type="molecule type" value="Genomic_DNA"/>
</dbReference>
<gene>
    <name evidence="3" type="ORF">ACFPCS_07085</name>
</gene>
<keyword evidence="1" id="KW-0472">Membrane</keyword>
<protein>
    <submittedName>
        <fullName evidence="3">Pilus assembly protein TadG-related protein</fullName>
    </submittedName>
</protein>
<keyword evidence="4" id="KW-1185">Reference proteome</keyword>
<evidence type="ECO:0000259" key="2">
    <source>
        <dbReference type="Pfam" id="PF13400"/>
    </source>
</evidence>
<name>A0ABV9TIB5_9MICC</name>